<dbReference type="RefSeq" id="WP_208632526.1">
    <property type="nucleotide sequence ID" value="NZ_CP059319.1"/>
</dbReference>
<dbReference type="SUPFAM" id="SSF51735">
    <property type="entry name" value="NAD(P)-binding Rossmann-fold domains"/>
    <property type="match status" value="1"/>
</dbReference>
<protein>
    <submittedName>
        <fullName evidence="2">NAD(P)-dependent oxidoreductase</fullName>
    </submittedName>
</protein>
<dbReference type="InterPro" id="IPR036291">
    <property type="entry name" value="NAD(P)-bd_dom_sf"/>
</dbReference>
<dbReference type="InterPro" id="IPR001509">
    <property type="entry name" value="Epimerase_deHydtase"/>
</dbReference>
<gene>
    <name evidence="2" type="ORF">HRJ34_23050</name>
</gene>
<sequence length="327" mass="34556">MLKDRRILVTGVTGKAVVPIAAALARDNEVWGQARFTDARDRAAIAALGIRPCAADLGSGDVGDLPADVDYVLHFAWMRAAREALEQAMRVNVEGAGLVLHHCRSAKAALVVSSTAAYLADPDPWHRYREGDPVGPGLTAAAATSPVCKIGLEAMARFSARAHGLPVTIARLNTVLGPHQAFFGKQVTAVLEGREIVLPSDTDTHSPIHSEDMIRQIGPLLDAAGRAPLTVNWCGDDVAISQDTIARIGERAGKAACFTVRSAPGLAGGNISDPEKRRSITGPCLTSFGDGFERLLDEMLDGAPSPLPQRDWAYGSGAQNQIFKGVA</sequence>
<dbReference type="Gene3D" id="3.40.50.720">
    <property type="entry name" value="NAD(P)-binding Rossmann-like Domain"/>
    <property type="match status" value="1"/>
</dbReference>
<dbReference type="PANTHER" id="PTHR43245">
    <property type="entry name" value="BIFUNCTIONAL POLYMYXIN RESISTANCE PROTEIN ARNA"/>
    <property type="match status" value="1"/>
</dbReference>
<reference evidence="2" key="2">
    <citation type="submission" date="2021-04" db="EMBL/GenBank/DDBJ databases">
        <title>Isolation and genomic analysis of the ibuprofen-degrading bacterium Sphingomonas strain MPO218.</title>
        <authorList>
            <person name="Aulestia M."/>
            <person name="Flores A."/>
            <person name="Mangas E.L."/>
            <person name="Perez-Pulido A.J."/>
            <person name="Santero E."/>
            <person name="Camacho E.M."/>
        </authorList>
    </citation>
    <scope>NUCLEOTIDE SEQUENCE</scope>
    <source>
        <strain evidence="2">MPO218</strain>
    </source>
</reference>
<dbReference type="InterPro" id="IPR050177">
    <property type="entry name" value="Lipid_A_modif_metabolic_enz"/>
</dbReference>
<dbReference type="PANTHER" id="PTHR43245:SF23">
    <property type="entry name" value="NAD(P)-BINDING DOMAIN-CONTAINING PROTEIN"/>
    <property type="match status" value="1"/>
</dbReference>
<feature type="domain" description="NAD-dependent epimerase/dehydratase" evidence="1">
    <location>
        <begin position="7"/>
        <end position="221"/>
    </location>
</feature>
<accession>A0A975HDC2</accession>
<evidence type="ECO:0000313" key="3">
    <source>
        <dbReference type="Proteomes" id="UP000664914"/>
    </source>
</evidence>
<organism evidence="2 3">
    <name type="scientific">Rhizorhabdus wittichii</name>
    <dbReference type="NCBI Taxonomy" id="160791"/>
    <lineage>
        <taxon>Bacteria</taxon>
        <taxon>Pseudomonadati</taxon>
        <taxon>Pseudomonadota</taxon>
        <taxon>Alphaproteobacteria</taxon>
        <taxon>Sphingomonadales</taxon>
        <taxon>Sphingomonadaceae</taxon>
        <taxon>Rhizorhabdus</taxon>
    </lineage>
</organism>
<dbReference type="Proteomes" id="UP000664914">
    <property type="component" value="Chromosome"/>
</dbReference>
<dbReference type="EMBL" id="CP059319">
    <property type="protein sequence ID" value="QTH21162.1"/>
    <property type="molecule type" value="Genomic_DNA"/>
</dbReference>
<dbReference type="AlphaFoldDB" id="A0A975HDC2"/>
<evidence type="ECO:0000259" key="1">
    <source>
        <dbReference type="Pfam" id="PF01370"/>
    </source>
</evidence>
<evidence type="ECO:0000313" key="2">
    <source>
        <dbReference type="EMBL" id="QTH21162.1"/>
    </source>
</evidence>
<proteinExistence type="predicted"/>
<dbReference type="Pfam" id="PF01370">
    <property type="entry name" value="Epimerase"/>
    <property type="match status" value="1"/>
</dbReference>
<reference evidence="2" key="1">
    <citation type="submission" date="2020-07" db="EMBL/GenBank/DDBJ databases">
        <authorList>
            <person name="Camacho E."/>
        </authorList>
    </citation>
    <scope>NUCLEOTIDE SEQUENCE</scope>
    <source>
        <strain evidence="2">MPO218</strain>
    </source>
</reference>
<name>A0A975HDC2_9SPHN</name>